<evidence type="ECO:0000313" key="9">
    <source>
        <dbReference type="Proteomes" id="UP000298030"/>
    </source>
</evidence>
<comment type="similarity">
    <text evidence="2">Belongs to the PA-phosphatase related phosphoesterase family.</text>
</comment>
<dbReference type="PANTHER" id="PTHR10165:SF35">
    <property type="entry name" value="RE23632P"/>
    <property type="match status" value="1"/>
</dbReference>
<dbReference type="EMBL" id="QPFP01000013">
    <property type="protein sequence ID" value="TEB33009.1"/>
    <property type="molecule type" value="Genomic_DNA"/>
</dbReference>
<dbReference type="GO" id="GO:0008195">
    <property type="term" value="F:phosphatidate phosphatase activity"/>
    <property type="evidence" value="ECO:0007669"/>
    <property type="project" value="TreeGrafter"/>
</dbReference>
<dbReference type="InterPro" id="IPR036938">
    <property type="entry name" value="PAP2/HPO_sf"/>
</dbReference>
<dbReference type="SUPFAM" id="SSF48317">
    <property type="entry name" value="Acid phosphatase/Vanadium-dependent haloperoxidase"/>
    <property type="match status" value="1"/>
</dbReference>
<dbReference type="OrthoDB" id="10030083at2759"/>
<name>A0A4Y7THN6_COPMI</name>
<dbReference type="Proteomes" id="UP000298030">
    <property type="component" value="Unassembled WGS sequence"/>
</dbReference>
<dbReference type="PANTHER" id="PTHR10165">
    <property type="entry name" value="LIPID PHOSPHATE PHOSPHATASE"/>
    <property type="match status" value="1"/>
</dbReference>
<dbReference type="Pfam" id="PF01569">
    <property type="entry name" value="PAP2"/>
    <property type="match status" value="1"/>
</dbReference>
<evidence type="ECO:0000313" key="8">
    <source>
        <dbReference type="EMBL" id="TEB33009.1"/>
    </source>
</evidence>
<dbReference type="GO" id="GO:0006644">
    <property type="term" value="P:phospholipid metabolic process"/>
    <property type="evidence" value="ECO:0007669"/>
    <property type="project" value="InterPro"/>
</dbReference>
<keyword evidence="5 6" id="KW-0472">Membrane</keyword>
<evidence type="ECO:0000256" key="2">
    <source>
        <dbReference type="ARBA" id="ARBA00008816"/>
    </source>
</evidence>
<feature type="domain" description="Phosphatidic acid phosphatase type 2/haloperoxidase" evidence="7">
    <location>
        <begin position="108"/>
        <end position="250"/>
    </location>
</feature>
<keyword evidence="9" id="KW-1185">Reference proteome</keyword>
<evidence type="ECO:0000256" key="3">
    <source>
        <dbReference type="ARBA" id="ARBA00022692"/>
    </source>
</evidence>
<comment type="subcellular location">
    <subcellularLocation>
        <location evidence="1">Membrane</location>
        <topology evidence="1">Multi-pass membrane protein</topology>
    </subcellularLocation>
</comment>
<reference evidence="8 9" key="1">
    <citation type="journal article" date="2019" name="Nat. Ecol. Evol.">
        <title>Megaphylogeny resolves global patterns of mushroom evolution.</title>
        <authorList>
            <person name="Varga T."/>
            <person name="Krizsan K."/>
            <person name="Foldi C."/>
            <person name="Dima B."/>
            <person name="Sanchez-Garcia M."/>
            <person name="Sanchez-Ramirez S."/>
            <person name="Szollosi G.J."/>
            <person name="Szarkandi J.G."/>
            <person name="Papp V."/>
            <person name="Albert L."/>
            <person name="Andreopoulos W."/>
            <person name="Angelini C."/>
            <person name="Antonin V."/>
            <person name="Barry K.W."/>
            <person name="Bougher N.L."/>
            <person name="Buchanan P."/>
            <person name="Buyck B."/>
            <person name="Bense V."/>
            <person name="Catcheside P."/>
            <person name="Chovatia M."/>
            <person name="Cooper J."/>
            <person name="Damon W."/>
            <person name="Desjardin D."/>
            <person name="Finy P."/>
            <person name="Geml J."/>
            <person name="Haridas S."/>
            <person name="Hughes K."/>
            <person name="Justo A."/>
            <person name="Karasinski D."/>
            <person name="Kautmanova I."/>
            <person name="Kiss B."/>
            <person name="Kocsube S."/>
            <person name="Kotiranta H."/>
            <person name="LaButti K.M."/>
            <person name="Lechner B.E."/>
            <person name="Liimatainen K."/>
            <person name="Lipzen A."/>
            <person name="Lukacs Z."/>
            <person name="Mihaltcheva S."/>
            <person name="Morgado L.N."/>
            <person name="Niskanen T."/>
            <person name="Noordeloos M.E."/>
            <person name="Ohm R.A."/>
            <person name="Ortiz-Santana B."/>
            <person name="Ovrebo C."/>
            <person name="Racz N."/>
            <person name="Riley R."/>
            <person name="Savchenko A."/>
            <person name="Shiryaev A."/>
            <person name="Soop K."/>
            <person name="Spirin V."/>
            <person name="Szebenyi C."/>
            <person name="Tomsovsky M."/>
            <person name="Tulloss R.E."/>
            <person name="Uehling J."/>
            <person name="Grigoriev I.V."/>
            <person name="Vagvolgyi C."/>
            <person name="Papp T."/>
            <person name="Martin F.M."/>
            <person name="Miettinen O."/>
            <person name="Hibbett D.S."/>
            <person name="Nagy L.G."/>
        </authorList>
    </citation>
    <scope>NUCLEOTIDE SEQUENCE [LARGE SCALE GENOMIC DNA]</scope>
    <source>
        <strain evidence="8 9">FP101781</strain>
    </source>
</reference>
<dbReference type="InterPro" id="IPR000326">
    <property type="entry name" value="PAP2/HPO"/>
</dbReference>
<dbReference type="Gene3D" id="1.20.144.10">
    <property type="entry name" value="Phosphatidic acid phosphatase type 2/haloperoxidase"/>
    <property type="match status" value="1"/>
</dbReference>
<accession>A0A4Y7THN6</accession>
<evidence type="ECO:0000256" key="5">
    <source>
        <dbReference type="ARBA" id="ARBA00023136"/>
    </source>
</evidence>
<feature type="transmembrane region" description="Helical" evidence="6">
    <location>
        <begin position="169"/>
        <end position="192"/>
    </location>
</feature>
<dbReference type="InterPro" id="IPR043216">
    <property type="entry name" value="PAP-like"/>
</dbReference>
<dbReference type="SMART" id="SM00014">
    <property type="entry name" value="acidPPc"/>
    <property type="match status" value="1"/>
</dbReference>
<organism evidence="8 9">
    <name type="scientific">Coprinellus micaceus</name>
    <name type="common">Glistening ink-cap mushroom</name>
    <name type="synonym">Coprinus micaceus</name>
    <dbReference type="NCBI Taxonomy" id="71717"/>
    <lineage>
        <taxon>Eukaryota</taxon>
        <taxon>Fungi</taxon>
        <taxon>Dikarya</taxon>
        <taxon>Basidiomycota</taxon>
        <taxon>Agaricomycotina</taxon>
        <taxon>Agaricomycetes</taxon>
        <taxon>Agaricomycetidae</taxon>
        <taxon>Agaricales</taxon>
        <taxon>Agaricineae</taxon>
        <taxon>Psathyrellaceae</taxon>
        <taxon>Coprinellus</taxon>
    </lineage>
</organism>
<evidence type="ECO:0000256" key="1">
    <source>
        <dbReference type="ARBA" id="ARBA00004141"/>
    </source>
</evidence>
<sequence length="300" mass="34064">MAFDFQRRVKRIFGEDALDWFHKSYILDWQVPIRSILLVAWFIIRYIKNFMHVTERSFSADDPLISHPHRKNQVSSAFNQFIAFIVPSALVFCVGCLKKSLMDIHHGIVGLLATRSLATLVIDFLKNRVGRLRPDFLARCKWNEALQACAGKPQDIIDGRKSFPSGHSATAWSGMFYASLFIAGQTAAWCFQTRSSPGILSSRLVRLVLTLAPMTWALHVALSRMEDYRHHKEDVIIGSIIGVLSAWIGYHIFWPNPCSVSTFKFESASQPRSLYVELDENNSERVEFELAPVDEGTNAV</sequence>
<evidence type="ECO:0000256" key="4">
    <source>
        <dbReference type="ARBA" id="ARBA00022989"/>
    </source>
</evidence>
<keyword evidence="3 6" id="KW-0812">Transmembrane</keyword>
<dbReference type="GO" id="GO:0016020">
    <property type="term" value="C:membrane"/>
    <property type="evidence" value="ECO:0007669"/>
    <property type="project" value="UniProtKB-SubCell"/>
</dbReference>
<dbReference type="GO" id="GO:0046839">
    <property type="term" value="P:phospholipid dephosphorylation"/>
    <property type="evidence" value="ECO:0007669"/>
    <property type="project" value="TreeGrafter"/>
</dbReference>
<gene>
    <name evidence="8" type="ORF">FA13DRAFT_1686384</name>
</gene>
<comment type="caution">
    <text evidence="8">The sequence shown here is derived from an EMBL/GenBank/DDBJ whole genome shotgun (WGS) entry which is preliminary data.</text>
</comment>
<dbReference type="CDD" id="cd03390">
    <property type="entry name" value="PAP2_containing_1_like"/>
    <property type="match status" value="1"/>
</dbReference>
<evidence type="ECO:0000259" key="7">
    <source>
        <dbReference type="SMART" id="SM00014"/>
    </source>
</evidence>
<protein>
    <submittedName>
        <fullName evidence="8">Lipid phosphate phosphatase 1</fullName>
    </submittedName>
</protein>
<dbReference type="STRING" id="71717.A0A4Y7THN6"/>
<proteinExistence type="inferred from homology"/>
<feature type="transmembrane region" description="Helical" evidence="6">
    <location>
        <begin position="204"/>
        <end position="223"/>
    </location>
</feature>
<feature type="transmembrane region" description="Helical" evidence="6">
    <location>
        <begin position="235"/>
        <end position="254"/>
    </location>
</feature>
<dbReference type="AlphaFoldDB" id="A0A4Y7THN6"/>
<keyword evidence="4 6" id="KW-1133">Transmembrane helix</keyword>
<evidence type="ECO:0000256" key="6">
    <source>
        <dbReference type="SAM" id="Phobius"/>
    </source>
</evidence>